<keyword evidence="1" id="KW-0812">Transmembrane</keyword>
<keyword evidence="1" id="KW-1133">Transmembrane helix</keyword>
<proteinExistence type="predicted"/>
<keyword evidence="1" id="KW-0472">Membrane</keyword>
<protein>
    <submittedName>
        <fullName evidence="2">Uncharacterized protein</fullName>
    </submittedName>
</protein>
<sequence length="128" mass="14981">MMFGLYIDLFIVFASLFWIIFTKIKLMRMMPCVCWAFKQSDVDIILSRGRLKAIFTLVFSLLCLIFFAIRFYLVLRFLSASGMVCFLLPILCAIYGGYVVFFRTIYSLLNEEKQLPYKQYLMSIGIGK</sequence>
<evidence type="ECO:0000256" key="1">
    <source>
        <dbReference type="SAM" id="Phobius"/>
    </source>
</evidence>
<evidence type="ECO:0000313" key="2">
    <source>
        <dbReference type="EMBL" id="RLL18993.1"/>
    </source>
</evidence>
<evidence type="ECO:0000313" key="3">
    <source>
        <dbReference type="Proteomes" id="UP000280271"/>
    </source>
</evidence>
<feature type="transmembrane region" description="Helical" evidence="1">
    <location>
        <begin position="53"/>
        <end position="73"/>
    </location>
</feature>
<keyword evidence="3" id="KW-1185">Reference proteome</keyword>
<dbReference type="Proteomes" id="UP000280271">
    <property type="component" value="Unassembled WGS sequence"/>
</dbReference>
<name>A0ABX9TSJ9_9GAMM</name>
<feature type="transmembrane region" description="Helical" evidence="1">
    <location>
        <begin position="79"/>
        <end position="101"/>
    </location>
</feature>
<dbReference type="RefSeq" id="WP_121523509.1">
    <property type="nucleotide sequence ID" value="NZ_RCHC01000019.1"/>
</dbReference>
<comment type="caution">
    <text evidence="2">The sequence shown here is derived from an EMBL/GenBank/DDBJ whole genome shotgun (WGS) entry which is preliminary data.</text>
</comment>
<accession>A0ABX9TSJ9</accession>
<gene>
    <name evidence="2" type="ORF">D9K81_14645</name>
</gene>
<reference evidence="2 3" key="1">
    <citation type="submission" date="2018-09" db="EMBL/GenBank/DDBJ databases">
        <title>The draft genome of Acinetobacter sp. strains.</title>
        <authorList>
            <person name="Qin J."/>
            <person name="Feng Y."/>
            <person name="Zong Z."/>
        </authorList>
    </citation>
    <scope>NUCLEOTIDE SEQUENCE [LARGE SCALE GENOMIC DNA]</scope>
    <source>
        <strain evidence="2 3">WCHAc060005</strain>
    </source>
</reference>
<dbReference type="EMBL" id="RCHC01000019">
    <property type="protein sequence ID" value="RLL18993.1"/>
    <property type="molecule type" value="Genomic_DNA"/>
</dbReference>
<organism evidence="2 3">
    <name type="scientific">Acinetobacter chengduensis</name>
    <dbReference type="NCBI Taxonomy" id="2420890"/>
    <lineage>
        <taxon>Bacteria</taxon>
        <taxon>Pseudomonadati</taxon>
        <taxon>Pseudomonadota</taxon>
        <taxon>Gammaproteobacteria</taxon>
        <taxon>Moraxellales</taxon>
        <taxon>Moraxellaceae</taxon>
        <taxon>Acinetobacter</taxon>
    </lineage>
</organism>
<feature type="transmembrane region" description="Helical" evidence="1">
    <location>
        <begin position="6"/>
        <end position="21"/>
    </location>
</feature>